<dbReference type="PRINTS" id="PR00421">
    <property type="entry name" value="THIOREDOXIN"/>
</dbReference>
<evidence type="ECO:0000256" key="9">
    <source>
        <dbReference type="ARBA" id="ARBA00023235"/>
    </source>
</evidence>
<dbReference type="SUPFAM" id="SSF52833">
    <property type="entry name" value="Thioredoxin-like"/>
    <property type="match status" value="3"/>
</dbReference>
<dbReference type="InterPro" id="IPR013766">
    <property type="entry name" value="Thioredoxin_domain"/>
</dbReference>
<dbReference type="Pfam" id="PF00085">
    <property type="entry name" value="Thioredoxin"/>
    <property type="match status" value="2"/>
</dbReference>
<dbReference type="Gene3D" id="3.40.30.10">
    <property type="entry name" value="Glutaredoxin"/>
    <property type="match status" value="2"/>
</dbReference>
<dbReference type="eggNOG" id="KOG0191">
    <property type="taxonomic scope" value="Eukaryota"/>
</dbReference>
<keyword evidence="15" id="KW-1185">Reference proteome</keyword>
<proteinExistence type="inferred from homology"/>
<feature type="region of interest" description="Disordered" evidence="11">
    <location>
        <begin position="140"/>
        <end position="167"/>
    </location>
</feature>
<keyword evidence="8" id="KW-1015">Disulfide bond</keyword>
<dbReference type="RefSeq" id="XP_004994815.1">
    <property type="nucleotide sequence ID" value="XM_004994758.1"/>
</dbReference>
<dbReference type="PANTHER" id="PTHR45815">
    <property type="entry name" value="PROTEIN DISULFIDE-ISOMERASE A6"/>
    <property type="match status" value="1"/>
</dbReference>
<keyword evidence="6" id="KW-0677">Repeat</keyword>
<feature type="signal peptide" evidence="12">
    <location>
        <begin position="1"/>
        <end position="29"/>
    </location>
</feature>
<dbReference type="CDD" id="cd02983">
    <property type="entry name" value="P5_C"/>
    <property type="match status" value="1"/>
</dbReference>
<dbReference type="InterPro" id="IPR036249">
    <property type="entry name" value="Thioredoxin-like_sf"/>
</dbReference>
<evidence type="ECO:0000256" key="7">
    <source>
        <dbReference type="ARBA" id="ARBA00022824"/>
    </source>
</evidence>
<dbReference type="AlphaFoldDB" id="F2U794"/>
<evidence type="ECO:0000256" key="10">
    <source>
        <dbReference type="ARBA" id="ARBA00023284"/>
    </source>
</evidence>
<dbReference type="PANTHER" id="PTHR45815:SF3">
    <property type="entry name" value="PROTEIN DISULFIDE-ISOMERASE A6"/>
    <property type="match status" value="1"/>
</dbReference>
<comment type="subcellular location">
    <subcellularLocation>
        <location evidence="2">Endoplasmic reticulum lumen</location>
    </subcellularLocation>
</comment>
<dbReference type="CDD" id="cd03001">
    <property type="entry name" value="PDI_a_P5"/>
    <property type="match status" value="2"/>
</dbReference>
<comment type="similarity">
    <text evidence="3">Belongs to the protein disulfide isomerase family.</text>
</comment>
<comment type="catalytic activity">
    <reaction evidence="1">
        <text>Catalyzes the rearrangement of -S-S- bonds in proteins.</text>
        <dbReference type="EC" id="5.3.4.1"/>
    </reaction>
</comment>
<dbReference type="GeneID" id="16075397"/>
<evidence type="ECO:0000256" key="1">
    <source>
        <dbReference type="ARBA" id="ARBA00001182"/>
    </source>
</evidence>
<evidence type="ECO:0000313" key="14">
    <source>
        <dbReference type="EMBL" id="EGD83311.1"/>
    </source>
</evidence>
<keyword evidence="9" id="KW-0413">Isomerase</keyword>
<keyword evidence="7" id="KW-0256">Endoplasmic reticulum</keyword>
<evidence type="ECO:0000256" key="3">
    <source>
        <dbReference type="ARBA" id="ARBA00006347"/>
    </source>
</evidence>
<dbReference type="GO" id="GO:0005788">
    <property type="term" value="C:endoplasmic reticulum lumen"/>
    <property type="evidence" value="ECO:0007669"/>
    <property type="project" value="UniProtKB-SubCell"/>
</dbReference>
<dbReference type="EC" id="5.3.4.1" evidence="4"/>
<dbReference type="FunFam" id="3.40.30.10:FF:000050">
    <property type="entry name" value="protein disulfide-isomerase A6 isoform X1"/>
    <property type="match status" value="1"/>
</dbReference>
<evidence type="ECO:0000313" key="15">
    <source>
        <dbReference type="Proteomes" id="UP000007799"/>
    </source>
</evidence>
<feature type="compositionally biased region" description="Gly residues" evidence="11">
    <location>
        <begin position="157"/>
        <end position="167"/>
    </location>
</feature>
<dbReference type="GO" id="GO:0003756">
    <property type="term" value="F:protein disulfide isomerase activity"/>
    <property type="evidence" value="ECO:0007669"/>
    <property type="project" value="UniProtKB-EC"/>
</dbReference>
<dbReference type="PROSITE" id="PS00194">
    <property type="entry name" value="THIOREDOXIN_1"/>
    <property type="match status" value="1"/>
</dbReference>
<feature type="chain" id="PRO_5003287193" description="protein disulfide-isomerase" evidence="12">
    <location>
        <begin position="30"/>
        <end position="456"/>
    </location>
</feature>
<accession>F2U794</accession>
<dbReference type="InParanoid" id="F2U794"/>
<protein>
    <recommendedName>
        <fullName evidence="4">protein disulfide-isomerase</fullName>
        <ecNumber evidence="4">5.3.4.1</ecNumber>
    </recommendedName>
</protein>
<dbReference type="FunCoup" id="F2U794">
    <property type="interactions" value="1382"/>
</dbReference>
<dbReference type="KEGG" id="sre:PTSG_03920"/>
<feature type="domain" description="Thioredoxin" evidence="13">
    <location>
        <begin position="7"/>
        <end position="138"/>
    </location>
</feature>
<dbReference type="OMA" id="KQKLWGW"/>
<organism evidence="15">
    <name type="scientific">Salpingoeca rosetta (strain ATCC 50818 / BSB-021)</name>
    <dbReference type="NCBI Taxonomy" id="946362"/>
    <lineage>
        <taxon>Eukaryota</taxon>
        <taxon>Choanoflagellata</taxon>
        <taxon>Craspedida</taxon>
        <taxon>Salpingoecidae</taxon>
        <taxon>Salpingoeca</taxon>
    </lineage>
</organism>
<evidence type="ECO:0000259" key="13">
    <source>
        <dbReference type="PROSITE" id="PS51352"/>
    </source>
</evidence>
<dbReference type="InterPro" id="IPR057305">
    <property type="entry name" value="Thioredox_PDIA6_C"/>
</dbReference>
<dbReference type="OrthoDB" id="10264505at2759"/>
<keyword evidence="5 12" id="KW-0732">Signal</keyword>
<evidence type="ECO:0000256" key="6">
    <source>
        <dbReference type="ARBA" id="ARBA00022737"/>
    </source>
</evidence>
<dbReference type="InterPro" id="IPR017937">
    <property type="entry name" value="Thioredoxin_CS"/>
</dbReference>
<dbReference type="PROSITE" id="PS51352">
    <property type="entry name" value="THIOREDOXIN_2"/>
    <property type="match status" value="2"/>
</dbReference>
<dbReference type="EMBL" id="GL832963">
    <property type="protein sequence ID" value="EGD83311.1"/>
    <property type="molecule type" value="Genomic_DNA"/>
</dbReference>
<dbReference type="STRING" id="946362.F2U794"/>
<evidence type="ECO:0000256" key="2">
    <source>
        <dbReference type="ARBA" id="ARBA00004319"/>
    </source>
</evidence>
<dbReference type="GO" id="GO:0034976">
    <property type="term" value="P:response to endoplasmic reticulum stress"/>
    <property type="evidence" value="ECO:0007669"/>
    <property type="project" value="TreeGrafter"/>
</dbReference>
<keyword evidence="10" id="KW-0676">Redox-active center</keyword>
<evidence type="ECO:0000256" key="11">
    <source>
        <dbReference type="SAM" id="MobiDB-lite"/>
    </source>
</evidence>
<gene>
    <name evidence="14" type="ORF">PTSG_03920</name>
</gene>
<reference evidence="14" key="1">
    <citation type="submission" date="2009-08" db="EMBL/GenBank/DDBJ databases">
        <title>Annotation of Salpingoeca rosetta.</title>
        <authorList>
            <consortium name="The Broad Institute Genome Sequencing Platform"/>
            <person name="Russ C."/>
            <person name="Cuomo C."/>
            <person name="Burger G."/>
            <person name="Gray M.W."/>
            <person name="Holland P.W.H."/>
            <person name="King N."/>
            <person name="Lang F.B.F."/>
            <person name="Roger A.J."/>
            <person name="Ruiz-Trillo I."/>
            <person name="Young S.K."/>
            <person name="Zeng Q."/>
            <person name="Gargeya S."/>
            <person name="Alvarado L."/>
            <person name="Berlin A."/>
            <person name="Chapman S.B."/>
            <person name="Chen Z."/>
            <person name="Freedman E."/>
            <person name="Gellesch M."/>
            <person name="Goldberg J."/>
            <person name="Griggs A."/>
            <person name="Gujja S."/>
            <person name="Heilman E."/>
            <person name="Heiman D."/>
            <person name="Howarth C."/>
            <person name="Mehta T."/>
            <person name="Neiman D."/>
            <person name="Pearson M."/>
            <person name="Roberts A."/>
            <person name="Saif S."/>
            <person name="Shea T."/>
            <person name="Shenoy N."/>
            <person name="Sisk P."/>
            <person name="Stolte C."/>
            <person name="Sykes S."/>
            <person name="White J."/>
            <person name="Yandava C."/>
            <person name="Haas B."/>
            <person name="Nusbaum C."/>
            <person name="Birren B."/>
        </authorList>
    </citation>
    <scope>NUCLEOTIDE SEQUENCE [LARGE SCALE GENOMIC DNA]</scope>
    <source>
        <strain evidence="14">ATCC 50818</strain>
    </source>
</reference>
<evidence type="ECO:0000256" key="4">
    <source>
        <dbReference type="ARBA" id="ARBA00012723"/>
    </source>
</evidence>
<dbReference type="GO" id="GO:0015035">
    <property type="term" value="F:protein-disulfide reductase activity"/>
    <property type="evidence" value="ECO:0007669"/>
    <property type="project" value="TreeGrafter"/>
</dbReference>
<sequence length="456" mass="48503">MMRTGAVGVAAAATMAVLALASMGRVAAAASDVIELDPTSFNKMLSSDDIWMVEFYAPWCGHCQRLAPEWSKAATALKGVVKMGAVDMTKHQSLGGPYNVQGFPTIKVFGANKKSPSDYNGARTAQALVDAALKEVRSTVTSRLNGGSRRSKSSSGSGSGSGSGGKGAVVELTESSFNKDVLGSDDTWLVAFVAPWCGHCQRLKPEWAKAAAELKGEVKLGQVDATVHTQLASRYGVRGYPTIKVFPGGAKSGEAEDYTSQRDAASIVQFARNLAQANKPPPEVKQVTDEDVFTSHCTDHQICFISFLPDILDTGASGRNDLIAVQTSLAERYKSRPFGWVWAVGGQQPALERAFDVGGFGYPALAAFNSKKKKFAVLRGAYTEDSIKEFVNSLVAGRVPTAAVIGGEVPQVTAITAWDGSDAPEETFEDEIDLSELDDIDLDELDDTNTAAKDEL</sequence>
<dbReference type="Pfam" id="PF24541">
    <property type="entry name" value="Thioredox_PDIA6_C"/>
    <property type="match status" value="1"/>
</dbReference>
<evidence type="ECO:0000256" key="12">
    <source>
        <dbReference type="SAM" id="SignalP"/>
    </source>
</evidence>
<evidence type="ECO:0000256" key="5">
    <source>
        <dbReference type="ARBA" id="ARBA00022729"/>
    </source>
</evidence>
<evidence type="ECO:0000256" key="8">
    <source>
        <dbReference type="ARBA" id="ARBA00023157"/>
    </source>
</evidence>
<feature type="domain" description="Thioredoxin" evidence="13">
    <location>
        <begin position="161"/>
        <end position="276"/>
    </location>
</feature>
<dbReference type="Proteomes" id="UP000007799">
    <property type="component" value="Unassembled WGS sequence"/>
</dbReference>
<name>F2U794_SALR5</name>